<protein>
    <submittedName>
        <fullName evidence="1">Uncharacterized protein</fullName>
    </submittedName>
</protein>
<accession>F8FGU8</accession>
<evidence type="ECO:0000313" key="1">
    <source>
        <dbReference type="EMBL" id="AEI46249.1"/>
    </source>
</evidence>
<dbReference type="AlphaFoldDB" id="F8FGU8"/>
<gene>
    <name evidence="1" type="ordered locus">KNP414_07763</name>
</gene>
<dbReference type="Proteomes" id="UP000006620">
    <property type="component" value="Chromosome"/>
</dbReference>
<reference evidence="2" key="1">
    <citation type="submission" date="2011-06" db="EMBL/GenBank/DDBJ databases">
        <title>Complete genome sequence of Paenibacillus mucilaginosus KNP414.</title>
        <authorList>
            <person name="Wang J."/>
            <person name="Hu S."/>
            <person name="Hu X."/>
            <person name="Zhang B."/>
            <person name="Dong D."/>
            <person name="Zhang S."/>
            <person name="Zhao K."/>
            <person name="Wu D."/>
        </authorList>
    </citation>
    <scope>NUCLEOTIDE SEQUENCE [LARGE SCALE GENOMIC DNA]</scope>
    <source>
        <strain evidence="2">KNP414</strain>
    </source>
</reference>
<sequence length="68" mass="7094">MEGGKTALAGESKAASVILARKIRVIGRTACGSRGLNVMEDGKTVLAGGAQSRSGHVTWKIRVRGRTD</sequence>
<evidence type="ECO:0000313" key="2">
    <source>
        <dbReference type="Proteomes" id="UP000006620"/>
    </source>
</evidence>
<name>F8FGU8_PAEMK</name>
<dbReference type="KEGG" id="pms:KNP414_07763"/>
<dbReference type="EMBL" id="CP002869">
    <property type="protein sequence ID" value="AEI46249.1"/>
    <property type="molecule type" value="Genomic_DNA"/>
</dbReference>
<organism evidence="1 2">
    <name type="scientific">Paenibacillus mucilaginosus (strain KNP414)</name>
    <dbReference type="NCBI Taxonomy" id="1036673"/>
    <lineage>
        <taxon>Bacteria</taxon>
        <taxon>Bacillati</taxon>
        <taxon>Bacillota</taxon>
        <taxon>Bacilli</taxon>
        <taxon>Bacillales</taxon>
        <taxon>Paenibacillaceae</taxon>
        <taxon>Paenibacillus</taxon>
    </lineage>
</organism>
<proteinExistence type="predicted"/>
<dbReference type="HOGENOM" id="CLU_2790006_0_0_9"/>
<reference evidence="1 2" key="2">
    <citation type="journal article" date="2013" name="Genome Announc.">
        <title>Genome Sequence of Growth-Improving Paenibacillus mucilaginosus Strain KNP414.</title>
        <authorList>
            <person name="Lu J.J."/>
            <person name="Wang J.F."/>
            <person name="Hu X.F."/>
        </authorList>
    </citation>
    <scope>NUCLEOTIDE SEQUENCE [LARGE SCALE GENOMIC DNA]</scope>
    <source>
        <strain evidence="1 2">KNP414</strain>
    </source>
</reference>